<protein>
    <submittedName>
        <fullName evidence="2">Uncharacterized protein</fullName>
    </submittedName>
</protein>
<feature type="transmembrane region" description="Helical" evidence="1">
    <location>
        <begin position="348"/>
        <end position="366"/>
    </location>
</feature>
<reference evidence="2 3" key="1">
    <citation type="submission" date="2016-11" db="EMBL/GenBank/DDBJ databases">
        <authorList>
            <person name="Jaros S."/>
            <person name="Januszkiewicz K."/>
            <person name="Wedrychowicz H."/>
        </authorList>
    </citation>
    <scope>NUCLEOTIDE SEQUENCE [LARGE SCALE GENOMIC DNA]</scope>
    <source>
        <strain evidence="2 3">DSM 8605</strain>
    </source>
</reference>
<feature type="transmembrane region" description="Helical" evidence="1">
    <location>
        <begin position="68"/>
        <end position="86"/>
    </location>
</feature>
<feature type="transmembrane region" description="Helical" evidence="1">
    <location>
        <begin position="44"/>
        <end position="62"/>
    </location>
</feature>
<sequence>MKGENYINKIDLTKSDNKWLEYHTLTRERTSELKSIDNNKPLSLKIWSIIVTFLSALIFDRFFVEKNIGISFFIYWVVLLVCFYVVNKENIKFRKSMGWFLLIPSLLVSFSYTIHNNIILRSINIVIVPVLFTFSFLLIVYNSLEWYKLNFLQDFFKRIFPLTIENMFKPFSFLKELFTSKNKLKSINKDILLGILVTIPVLFIVLFLLSSSDLIVNYYITHLFSNFNFDFNFGHILIIFLIFIITFGFIWSFNYPIQRLIMNKSEKTTINSSVILVLLISLSFVYLLFTLIQSSYLYTSGKSLPTGITYASYARTGFFQLLLVTLINLSIVYFTTKYIEYKNNKAKKISKILLCLIVLFTINMLYSSHFKLSLYENYYGFTYLRFYVHYTIITIFILLVIALVSIIGEKLSISKCTLVSLLVMYTIINFFNVDGFIAKKNIQRYNATGKLDISYNMSLSADAFEEISSLKDKSNKYTNISDSVDRYIDRTLDYVNSDTHWYEFNIRKNEIKQLRIKN</sequence>
<name>A0A1M5V8Z3_9CLOT</name>
<feature type="transmembrane region" description="Helical" evidence="1">
    <location>
        <begin position="386"/>
        <end position="406"/>
    </location>
</feature>
<dbReference type="STRING" id="1121316.SAMN02745207_02162"/>
<feature type="transmembrane region" description="Helical" evidence="1">
    <location>
        <begin position="318"/>
        <end position="336"/>
    </location>
</feature>
<feature type="transmembrane region" description="Helical" evidence="1">
    <location>
        <begin position="121"/>
        <end position="141"/>
    </location>
</feature>
<dbReference type="OrthoDB" id="9767931at2"/>
<organism evidence="2 3">
    <name type="scientific">Clostridium grantii DSM 8605</name>
    <dbReference type="NCBI Taxonomy" id="1121316"/>
    <lineage>
        <taxon>Bacteria</taxon>
        <taxon>Bacillati</taxon>
        <taxon>Bacillota</taxon>
        <taxon>Clostridia</taxon>
        <taxon>Eubacteriales</taxon>
        <taxon>Clostridiaceae</taxon>
        <taxon>Clostridium</taxon>
    </lineage>
</organism>
<keyword evidence="1" id="KW-0812">Transmembrane</keyword>
<evidence type="ECO:0000256" key="1">
    <source>
        <dbReference type="SAM" id="Phobius"/>
    </source>
</evidence>
<gene>
    <name evidence="2" type="ORF">SAMN02745207_02162</name>
</gene>
<proteinExistence type="predicted"/>
<dbReference type="InterPro" id="IPR025291">
    <property type="entry name" value="DUF4153"/>
</dbReference>
<feature type="transmembrane region" description="Helical" evidence="1">
    <location>
        <begin position="191"/>
        <end position="211"/>
    </location>
</feature>
<evidence type="ECO:0000313" key="3">
    <source>
        <dbReference type="Proteomes" id="UP000184447"/>
    </source>
</evidence>
<feature type="transmembrane region" description="Helical" evidence="1">
    <location>
        <begin position="98"/>
        <end position="115"/>
    </location>
</feature>
<evidence type="ECO:0000313" key="2">
    <source>
        <dbReference type="EMBL" id="SHH71403.1"/>
    </source>
</evidence>
<dbReference type="EMBL" id="FQXM01000010">
    <property type="protein sequence ID" value="SHH71403.1"/>
    <property type="molecule type" value="Genomic_DNA"/>
</dbReference>
<keyword evidence="3" id="KW-1185">Reference proteome</keyword>
<dbReference type="Proteomes" id="UP000184447">
    <property type="component" value="Unassembled WGS sequence"/>
</dbReference>
<keyword evidence="1" id="KW-1133">Transmembrane helix</keyword>
<accession>A0A1M5V8Z3</accession>
<dbReference type="RefSeq" id="WP_073338438.1">
    <property type="nucleotide sequence ID" value="NZ_FQXM01000010.1"/>
</dbReference>
<feature type="transmembrane region" description="Helical" evidence="1">
    <location>
        <begin position="418"/>
        <end position="438"/>
    </location>
</feature>
<dbReference type="AlphaFoldDB" id="A0A1M5V8Z3"/>
<keyword evidence="1" id="KW-0472">Membrane</keyword>
<feature type="transmembrane region" description="Helical" evidence="1">
    <location>
        <begin position="274"/>
        <end position="298"/>
    </location>
</feature>
<dbReference type="Pfam" id="PF13687">
    <property type="entry name" value="DUF4153"/>
    <property type="match status" value="1"/>
</dbReference>
<feature type="transmembrane region" description="Helical" evidence="1">
    <location>
        <begin position="231"/>
        <end position="253"/>
    </location>
</feature>